<keyword evidence="3" id="KW-1185">Reference proteome</keyword>
<reference evidence="2 3" key="1">
    <citation type="journal article" date="2015" name="Biotechnol. Bioeng.">
        <title>Genome sequence and phenotypic characterization of Caulobacter segnis.</title>
        <authorList>
            <person name="Patel S."/>
            <person name="Fletcher B."/>
            <person name="Scott D.C."/>
            <person name="Ely B."/>
        </authorList>
    </citation>
    <scope>NUCLEOTIDE SEQUENCE [LARGE SCALE GENOMIC DNA]</scope>
    <source>
        <strain evidence="2 3">TK0059</strain>
    </source>
</reference>
<keyword evidence="1" id="KW-0175">Coiled coil</keyword>
<evidence type="ECO:0000256" key="1">
    <source>
        <dbReference type="SAM" id="Coils"/>
    </source>
</evidence>
<dbReference type="Proteomes" id="UP000240527">
    <property type="component" value="Chromosome"/>
</dbReference>
<proteinExistence type="predicted"/>
<dbReference type="EMBL" id="CP027850">
    <property type="protein sequence ID" value="AVQ00962.1"/>
    <property type="molecule type" value="Genomic_DNA"/>
</dbReference>
<sequence>MNDDDPSDDTDIAIERRLAELREEHKDLDDAIQALEERYQPDMLQIARLKKKKLVLKDEIIRLEDLLTPDIIA</sequence>
<gene>
    <name evidence="2" type="ORF">B7G68_03240</name>
</gene>
<protein>
    <submittedName>
        <fullName evidence="2">DUF465 domain-containing protein</fullName>
    </submittedName>
</protein>
<name>A0ABM6TD30_9CAUL</name>
<dbReference type="InterPro" id="IPR007420">
    <property type="entry name" value="DUF465"/>
</dbReference>
<dbReference type="Pfam" id="PF04325">
    <property type="entry name" value="DUF465"/>
    <property type="match status" value="1"/>
</dbReference>
<evidence type="ECO:0000313" key="3">
    <source>
        <dbReference type="Proteomes" id="UP000240527"/>
    </source>
</evidence>
<dbReference type="Gene3D" id="6.10.280.50">
    <property type="match status" value="1"/>
</dbReference>
<accession>A0ABM6TD30</accession>
<organism evidence="2 3">
    <name type="scientific">Caulobacter segnis</name>
    <dbReference type="NCBI Taxonomy" id="88688"/>
    <lineage>
        <taxon>Bacteria</taxon>
        <taxon>Pseudomonadati</taxon>
        <taxon>Pseudomonadota</taxon>
        <taxon>Alphaproteobacteria</taxon>
        <taxon>Caulobacterales</taxon>
        <taxon>Caulobacteraceae</taxon>
        <taxon>Caulobacter</taxon>
    </lineage>
</organism>
<dbReference type="InterPro" id="IPR038444">
    <property type="entry name" value="DUF465_sf"/>
</dbReference>
<feature type="coiled-coil region" evidence="1">
    <location>
        <begin position="18"/>
        <end position="66"/>
    </location>
</feature>
<evidence type="ECO:0000313" key="2">
    <source>
        <dbReference type="EMBL" id="AVQ00962.1"/>
    </source>
</evidence>